<evidence type="ECO:0000256" key="3">
    <source>
        <dbReference type="ARBA" id="ARBA00012457"/>
    </source>
</evidence>
<dbReference type="Proteomes" id="UP000509704">
    <property type="component" value="Chromosome 4"/>
</dbReference>
<dbReference type="GO" id="GO:0006048">
    <property type="term" value="P:UDP-N-acetylglucosamine biosynthetic process"/>
    <property type="evidence" value="ECO:0007669"/>
    <property type="project" value="TreeGrafter"/>
</dbReference>
<evidence type="ECO:0000256" key="2">
    <source>
        <dbReference type="ARBA" id="ARBA00010401"/>
    </source>
</evidence>
<name>A0A7H9B3W8_ZYGMR</name>
<organism evidence="7 8">
    <name type="scientific">Zygotorulaspora mrakii</name>
    <name type="common">Zygosaccharomyces mrakii</name>
    <dbReference type="NCBI Taxonomy" id="42260"/>
    <lineage>
        <taxon>Eukaryota</taxon>
        <taxon>Fungi</taxon>
        <taxon>Dikarya</taxon>
        <taxon>Ascomycota</taxon>
        <taxon>Saccharomycotina</taxon>
        <taxon>Saccharomycetes</taxon>
        <taxon>Saccharomycetales</taxon>
        <taxon>Saccharomycetaceae</taxon>
        <taxon>Zygotorulaspora</taxon>
    </lineage>
</organism>
<dbReference type="EMBL" id="CP058607">
    <property type="protein sequence ID" value="QLG72432.1"/>
    <property type="molecule type" value="Genomic_DNA"/>
</dbReference>
<dbReference type="KEGG" id="zmk:HG535_0D01400"/>
<dbReference type="SUPFAM" id="SSF53448">
    <property type="entry name" value="Nucleotide-diphospho-sugar transferases"/>
    <property type="match status" value="1"/>
</dbReference>
<evidence type="ECO:0000256" key="1">
    <source>
        <dbReference type="ARBA" id="ARBA00005208"/>
    </source>
</evidence>
<dbReference type="AlphaFoldDB" id="A0A7H9B3W8"/>
<dbReference type="Pfam" id="PF01704">
    <property type="entry name" value="UDPGP"/>
    <property type="match status" value="1"/>
</dbReference>
<accession>A0A7H9B3W8</accession>
<keyword evidence="5" id="KW-0548">Nucleotidyltransferase</keyword>
<reference evidence="7 8" key="1">
    <citation type="submission" date="2020-07" db="EMBL/GenBank/DDBJ databases">
        <title>The yeast mating-type switching endonuclease HO is a domesticated member of an unorthodox homing genetic element family.</title>
        <authorList>
            <person name="Coughlan A.Y."/>
            <person name="Lombardi L."/>
            <person name="Braun-Galleani S."/>
            <person name="Martos A.R."/>
            <person name="Galeote V."/>
            <person name="Bigey F."/>
            <person name="Dequin S."/>
            <person name="Byrne K.P."/>
            <person name="Wolfe K.H."/>
        </authorList>
    </citation>
    <scope>NUCLEOTIDE SEQUENCE [LARGE SCALE GENOMIC DNA]</scope>
    <source>
        <strain evidence="7 8">NRRL Y-6702</strain>
    </source>
</reference>
<keyword evidence="8" id="KW-1185">Reference proteome</keyword>
<comment type="similarity">
    <text evidence="2">Belongs to the UDPGP type 1 family.</text>
</comment>
<dbReference type="InterPro" id="IPR002618">
    <property type="entry name" value="UDPGP_fam"/>
</dbReference>
<dbReference type="PANTHER" id="PTHR11952:SF2">
    <property type="entry name" value="LD24639P"/>
    <property type="match status" value="1"/>
</dbReference>
<dbReference type="OrthoDB" id="532420at2759"/>
<gene>
    <name evidence="7" type="ORF">HG535_0D01400</name>
</gene>
<dbReference type="RefSeq" id="XP_037144160.1">
    <property type="nucleotide sequence ID" value="XM_037288265.1"/>
</dbReference>
<keyword evidence="4" id="KW-0808">Transferase</keyword>
<dbReference type="InterPro" id="IPR029044">
    <property type="entry name" value="Nucleotide-diphossugar_trans"/>
</dbReference>
<evidence type="ECO:0000313" key="7">
    <source>
        <dbReference type="EMBL" id="QLG72432.1"/>
    </source>
</evidence>
<dbReference type="GO" id="GO:0003977">
    <property type="term" value="F:UDP-N-acetylglucosamine diphosphorylase activity"/>
    <property type="evidence" value="ECO:0007669"/>
    <property type="project" value="UniProtKB-EC"/>
</dbReference>
<comment type="catalytic activity">
    <reaction evidence="6">
        <text>N-acetyl-alpha-D-glucosamine 1-phosphate + UTP + H(+) = UDP-N-acetyl-alpha-D-glucosamine + diphosphate</text>
        <dbReference type="Rhea" id="RHEA:13509"/>
        <dbReference type="ChEBI" id="CHEBI:15378"/>
        <dbReference type="ChEBI" id="CHEBI:33019"/>
        <dbReference type="ChEBI" id="CHEBI:46398"/>
        <dbReference type="ChEBI" id="CHEBI:57705"/>
        <dbReference type="ChEBI" id="CHEBI:57776"/>
        <dbReference type="EC" id="2.7.7.23"/>
    </reaction>
</comment>
<dbReference type="Gene3D" id="3.90.550.10">
    <property type="entry name" value="Spore Coat Polysaccharide Biosynthesis Protein SpsA, Chain A"/>
    <property type="match status" value="1"/>
</dbReference>
<dbReference type="InterPro" id="IPR039741">
    <property type="entry name" value="UDP-sugar_pyrophosphorylase"/>
</dbReference>
<dbReference type="GeneID" id="59236156"/>
<dbReference type="EC" id="2.7.7.23" evidence="3"/>
<dbReference type="PANTHER" id="PTHR11952">
    <property type="entry name" value="UDP- GLUCOSE PYROPHOSPHORYLASE"/>
    <property type="match status" value="1"/>
</dbReference>
<evidence type="ECO:0000256" key="4">
    <source>
        <dbReference type="ARBA" id="ARBA00022679"/>
    </source>
</evidence>
<protein>
    <recommendedName>
        <fullName evidence="3">UDP-N-acetylglucosamine diphosphorylase</fullName>
        <ecNumber evidence="3">2.7.7.23</ecNumber>
    </recommendedName>
</protein>
<comment type="pathway">
    <text evidence="1">Nucleotide-sugar biosynthesis; UDP-N-acetyl-alpha-D-glucosamine biosynthesis; UDP-N-acetyl-alpha-D-glucosamine from N-acetyl-alpha-D-glucosamine 1-phosphate: step 1/1.</text>
</comment>
<sequence length="472" mass="52447">MSIMEEFIKAGQGHLFEQLDQLPVEDQKHFMENLKSVSARISPKKLVHDCKEALKLAAANSKTDICIEPLPESSYESIIDNEKARAKYGDLGREAIRRGEVAVILMAGGQGTRLGSLKPKGCYDIGLPSGKSLFQIQGEKILRLQELTGAQKPIPWYIMTSEPTRKNTEEFFVEKEYFGLSPKQVTFFNQGTLPAFDLKGEELLMSSPTALVQSPDGNGGLYRALKDNCIVDDFVAKGIKHVYMYCVDNVLSKVADPVFLGFAIENGFDLATKAVRKRDFSESVGLIATKDGKPCVIEYSEISPELAQGQNKDGLLNLRAGNIVNHYYSVDLLKRELYDWCNNMPFHIAKKKISFYDNKTGETYKPTEPNGIKLEQFIFDVFPSVPLEKFGCLEVDRTEEFSPLKNGLGSSNDNPATSREAYLTLGTSWLKNSGAKVADGVLVEVSSTLSYAGEQLSQFKDVQFNENGTFVD</sequence>
<proteinExistence type="inferred from homology"/>
<evidence type="ECO:0000256" key="5">
    <source>
        <dbReference type="ARBA" id="ARBA00022695"/>
    </source>
</evidence>
<evidence type="ECO:0000313" key="8">
    <source>
        <dbReference type="Proteomes" id="UP000509704"/>
    </source>
</evidence>
<dbReference type="CDD" id="cd04193">
    <property type="entry name" value="UDPGlcNAc_PPase"/>
    <property type="match status" value="1"/>
</dbReference>
<evidence type="ECO:0000256" key="6">
    <source>
        <dbReference type="ARBA" id="ARBA00048493"/>
    </source>
</evidence>